<feature type="domain" description="HipA-like C-terminal" evidence="4">
    <location>
        <begin position="155"/>
        <end position="402"/>
    </location>
</feature>
<reference evidence="6 7" key="1">
    <citation type="submission" date="2018-04" db="EMBL/GenBank/DDBJ databases">
        <title>Genomic Encyclopedia of Archaeal and Bacterial Type Strains, Phase II (KMG-II): from individual species to whole genera.</title>
        <authorList>
            <person name="Goeker M."/>
        </authorList>
    </citation>
    <scope>NUCLEOTIDE SEQUENCE [LARGE SCALE GENOMIC DNA]</scope>
    <source>
        <strain evidence="6 7">DSM 23382</strain>
    </source>
</reference>
<dbReference type="PANTHER" id="PTHR37419">
    <property type="entry name" value="SERINE/THREONINE-PROTEIN KINASE TOXIN HIPA"/>
    <property type="match status" value="1"/>
</dbReference>
<dbReference type="EMBL" id="QAYG01000001">
    <property type="protein sequence ID" value="PTW61997.1"/>
    <property type="molecule type" value="Genomic_DNA"/>
</dbReference>
<name>A0A2T5VE10_9HYPH</name>
<dbReference type="InterPro" id="IPR017508">
    <property type="entry name" value="HipA_N1"/>
</dbReference>
<dbReference type="InterPro" id="IPR012893">
    <property type="entry name" value="HipA-like_C"/>
</dbReference>
<evidence type="ECO:0000313" key="7">
    <source>
        <dbReference type="Proteomes" id="UP000244081"/>
    </source>
</evidence>
<dbReference type="AlphaFoldDB" id="A0A2T5VE10"/>
<dbReference type="Pfam" id="PF07804">
    <property type="entry name" value="HipA_C"/>
    <property type="match status" value="1"/>
</dbReference>
<gene>
    <name evidence="6" type="ORF">C8N35_10129</name>
</gene>
<dbReference type="CDD" id="cd17808">
    <property type="entry name" value="HipA_Ec_like"/>
    <property type="match status" value="1"/>
</dbReference>
<dbReference type="PANTHER" id="PTHR37419:SF1">
    <property type="entry name" value="SERINE_THREONINE-PROTEIN KINASE TOXIN HIPA"/>
    <property type="match status" value="1"/>
</dbReference>
<evidence type="ECO:0000259" key="4">
    <source>
        <dbReference type="Pfam" id="PF07804"/>
    </source>
</evidence>
<accession>A0A2T5VE10</accession>
<sequence>MGRRPAHAPLRVYLNNRRVGTFGREASGAVAFSYHDDWLGWENALPVSLSLALRETPYRGAPVSAVFENLLPDSDRLRRLVAEKVGAPGTDAYSLLARIGHDCVGALQFIAGDDEAPASTGKLEGEPVDAAAIERILNGLGQAPLGIARDDAFRISVAGAQEKTALLQHEGQWIRPHGTTPTTHILKTGIGALPGGIDLSDSVENEYYCLKLAEAFGLPVNSAEIETFGTTKALVIERFDRFWTRDKRLLRLPQEDCCQALSVPPTLKYQDRGGPGMKEVLRLLGGSDTPLEDQERFLKAQAVFWLIGASDGHAKNFSIFLHPGGGFRMTPLYDILTAQPALNARQIDRRHMRMAMSVGKSNHYRFDGIHGRHFVQSAKQAGLSERRAAALIEDVADQATAALGRASEALPHDFPPGIVEAVRDAVMARRERFRLSLDAAWPSRGSLRDASGDRR</sequence>
<evidence type="ECO:0000256" key="3">
    <source>
        <dbReference type="ARBA" id="ARBA00022777"/>
    </source>
</evidence>
<comment type="similarity">
    <text evidence="1">Belongs to the HipA Ser/Thr kinase family.</text>
</comment>
<organism evidence="6 7">
    <name type="scientific">Breoghania corrubedonensis</name>
    <dbReference type="NCBI Taxonomy" id="665038"/>
    <lineage>
        <taxon>Bacteria</taxon>
        <taxon>Pseudomonadati</taxon>
        <taxon>Pseudomonadota</taxon>
        <taxon>Alphaproteobacteria</taxon>
        <taxon>Hyphomicrobiales</taxon>
        <taxon>Stappiaceae</taxon>
        <taxon>Breoghania</taxon>
    </lineage>
</organism>
<proteinExistence type="inferred from homology"/>
<keyword evidence="7" id="KW-1185">Reference proteome</keyword>
<evidence type="ECO:0000313" key="6">
    <source>
        <dbReference type="EMBL" id="PTW61997.1"/>
    </source>
</evidence>
<dbReference type="Proteomes" id="UP000244081">
    <property type="component" value="Unassembled WGS sequence"/>
</dbReference>
<keyword evidence="3 6" id="KW-0418">Kinase</keyword>
<evidence type="ECO:0000259" key="5">
    <source>
        <dbReference type="Pfam" id="PF13657"/>
    </source>
</evidence>
<evidence type="ECO:0000256" key="2">
    <source>
        <dbReference type="ARBA" id="ARBA00022679"/>
    </source>
</evidence>
<dbReference type="OrthoDB" id="9805913at2"/>
<comment type="caution">
    <text evidence="6">The sequence shown here is derived from an EMBL/GenBank/DDBJ whole genome shotgun (WGS) entry which is preliminary data.</text>
</comment>
<dbReference type="GO" id="GO:0005829">
    <property type="term" value="C:cytosol"/>
    <property type="evidence" value="ECO:0007669"/>
    <property type="project" value="TreeGrafter"/>
</dbReference>
<dbReference type="GO" id="GO:0004674">
    <property type="term" value="F:protein serine/threonine kinase activity"/>
    <property type="evidence" value="ECO:0007669"/>
    <property type="project" value="TreeGrafter"/>
</dbReference>
<protein>
    <submittedName>
        <fullName evidence="6">Serine/threonine-protein kinase HipA</fullName>
    </submittedName>
</protein>
<evidence type="ECO:0000256" key="1">
    <source>
        <dbReference type="ARBA" id="ARBA00010164"/>
    </source>
</evidence>
<dbReference type="NCBIfam" id="TIGR03071">
    <property type="entry name" value="couple_hipA"/>
    <property type="match status" value="1"/>
</dbReference>
<dbReference type="RefSeq" id="WP_107987626.1">
    <property type="nucleotide sequence ID" value="NZ_QAYG01000001.1"/>
</dbReference>
<dbReference type="Pfam" id="PF13657">
    <property type="entry name" value="Couple_hipA"/>
    <property type="match status" value="1"/>
</dbReference>
<dbReference type="InterPro" id="IPR052028">
    <property type="entry name" value="HipA_Ser/Thr_kinase"/>
</dbReference>
<keyword evidence="2" id="KW-0808">Transferase</keyword>
<feature type="domain" description="HipA N-terminal subdomain 1" evidence="5">
    <location>
        <begin position="10"/>
        <end position="109"/>
    </location>
</feature>